<sequence length="71" mass="7949">MDDTFDLTPYSLRLASVVVADEWDMGLPGAFLLSYGLRTNSRYASSAKKLLCAFHVIQSIKRYCKNLGKVC</sequence>
<keyword evidence="2" id="KW-1185">Reference proteome</keyword>
<dbReference type="AlphaFoldDB" id="A0A3P7MIZ2"/>
<reference evidence="1 2" key="1">
    <citation type="submission" date="2018-11" db="EMBL/GenBank/DDBJ databases">
        <authorList>
            <consortium name="Pathogen Informatics"/>
        </authorList>
    </citation>
    <scope>NUCLEOTIDE SEQUENCE [LARGE SCALE GENOMIC DNA]</scope>
</reference>
<name>A0A3P7MIZ2_CYLGO</name>
<organism evidence="1 2">
    <name type="scientific">Cylicostephanus goldi</name>
    <name type="common">Nematode worm</name>
    <dbReference type="NCBI Taxonomy" id="71465"/>
    <lineage>
        <taxon>Eukaryota</taxon>
        <taxon>Metazoa</taxon>
        <taxon>Ecdysozoa</taxon>
        <taxon>Nematoda</taxon>
        <taxon>Chromadorea</taxon>
        <taxon>Rhabditida</taxon>
        <taxon>Rhabditina</taxon>
        <taxon>Rhabditomorpha</taxon>
        <taxon>Strongyloidea</taxon>
        <taxon>Strongylidae</taxon>
        <taxon>Cylicostephanus</taxon>
    </lineage>
</organism>
<gene>
    <name evidence="1" type="ORF">CGOC_LOCUS9625</name>
</gene>
<evidence type="ECO:0000313" key="1">
    <source>
        <dbReference type="EMBL" id="VDN23613.1"/>
    </source>
</evidence>
<proteinExistence type="predicted"/>
<dbReference type="EMBL" id="UYRV01107632">
    <property type="protein sequence ID" value="VDN23613.1"/>
    <property type="molecule type" value="Genomic_DNA"/>
</dbReference>
<accession>A0A3P7MIZ2</accession>
<evidence type="ECO:0000313" key="2">
    <source>
        <dbReference type="Proteomes" id="UP000271889"/>
    </source>
</evidence>
<protein>
    <submittedName>
        <fullName evidence="1">Uncharacterized protein</fullName>
    </submittedName>
</protein>
<dbReference type="Proteomes" id="UP000271889">
    <property type="component" value="Unassembled WGS sequence"/>
</dbReference>
<dbReference type="OrthoDB" id="5866964at2759"/>